<dbReference type="EMBL" id="CM045882">
    <property type="protein sequence ID" value="KAI7935505.1"/>
    <property type="molecule type" value="Genomic_DNA"/>
</dbReference>
<reference evidence="1 2" key="3">
    <citation type="journal article" date="2022" name="Microbiol. Spectr.">
        <title>Folding features and dynamics of 3D genome architecture in plant fungal pathogens.</title>
        <authorList>
            <person name="Xia C."/>
        </authorList>
    </citation>
    <scope>NUCLEOTIDE SEQUENCE [LARGE SCALE GENOMIC DNA]</scope>
    <source>
        <strain evidence="1 2">93-210</strain>
    </source>
</reference>
<sequence length="110" mass="12285">MASSTNLSIVCCYISQSATLRSDQDKIPCSLRRLEPPAKLTRTVNQKDPRPTESVFFSHQTTEMDGRRLVEKAGPNSWDEWSFTIAQGDNAAKLLDVGSRVQAYAFSVIF</sequence>
<reference evidence="2" key="1">
    <citation type="journal article" date="2018" name="BMC Genomics">
        <title>Genomic insights into host adaptation between the wheat stripe rust pathogen (Puccinia striiformis f. sp. tritici) and the barley stripe rust pathogen (Puccinia striiformis f. sp. hordei).</title>
        <authorList>
            <person name="Xia C."/>
            <person name="Wang M."/>
            <person name="Yin C."/>
            <person name="Cornejo O.E."/>
            <person name="Hulbert S.H."/>
            <person name="Chen X."/>
        </authorList>
    </citation>
    <scope>NUCLEOTIDE SEQUENCE [LARGE SCALE GENOMIC DNA]</scope>
    <source>
        <strain evidence="2">93-210</strain>
    </source>
</reference>
<keyword evidence="2" id="KW-1185">Reference proteome</keyword>
<evidence type="ECO:0000313" key="2">
    <source>
        <dbReference type="Proteomes" id="UP001060170"/>
    </source>
</evidence>
<dbReference type="Proteomes" id="UP001060170">
    <property type="component" value="Chromosome 18"/>
</dbReference>
<name>A0ACC0DPN6_9BASI</name>
<reference evidence="2" key="2">
    <citation type="journal article" date="2018" name="Mol. Plant Microbe Interact.">
        <title>Genome sequence resources for the wheat stripe rust pathogen (Puccinia striiformis f. sp. tritici) and the barley stripe rust pathogen (Puccinia striiformis f. sp. hordei).</title>
        <authorList>
            <person name="Xia C."/>
            <person name="Wang M."/>
            <person name="Yin C."/>
            <person name="Cornejo O.E."/>
            <person name="Hulbert S.H."/>
            <person name="Chen X."/>
        </authorList>
    </citation>
    <scope>NUCLEOTIDE SEQUENCE [LARGE SCALE GENOMIC DNA]</scope>
    <source>
        <strain evidence="2">93-210</strain>
    </source>
</reference>
<protein>
    <submittedName>
        <fullName evidence="1">Uncharacterized protein</fullName>
    </submittedName>
</protein>
<comment type="caution">
    <text evidence="1">The sequence shown here is derived from an EMBL/GenBank/DDBJ whole genome shotgun (WGS) entry which is preliminary data.</text>
</comment>
<proteinExistence type="predicted"/>
<organism evidence="1 2">
    <name type="scientific">Puccinia striiformis f. sp. tritici</name>
    <dbReference type="NCBI Taxonomy" id="168172"/>
    <lineage>
        <taxon>Eukaryota</taxon>
        <taxon>Fungi</taxon>
        <taxon>Dikarya</taxon>
        <taxon>Basidiomycota</taxon>
        <taxon>Pucciniomycotina</taxon>
        <taxon>Pucciniomycetes</taxon>
        <taxon>Pucciniales</taxon>
        <taxon>Pucciniaceae</taxon>
        <taxon>Puccinia</taxon>
    </lineage>
</organism>
<gene>
    <name evidence="1" type="ORF">MJO28_016376</name>
</gene>
<accession>A0ACC0DPN6</accession>
<evidence type="ECO:0000313" key="1">
    <source>
        <dbReference type="EMBL" id="KAI7935505.1"/>
    </source>
</evidence>